<feature type="compositionally biased region" description="Pro residues" evidence="3">
    <location>
        <begin position="558"/>
        <end position="570"/>
    </location>
</feature>
<evidence type="ECO:0000313" key="6">
    <source>
        <dbReference type="Proteomes" id="UP000007879"/>
    </source>
</evidence>
<feature type="domain" description="SH3" evidence="4">
    <location>
        <begin position="876"/>
        <end position="937"/>
    </location>
</feature>
<feature type="region of interest" description="Disordered" evidence="3">
    <location>
        <begin position="1096"/>
        <end position="1116"/>
    </location>
</feature>
<dbReference type="PROSITE" id="PS50002">
    <property type="entry name" value="SH3"/>
    <property type="match status" value="6"/>
</dbReference>
<dbReference type="PANTHER" id="PTHR14167">
    <property type="entry name" value="SH3 DOMAIN-CONTAINING"/>
    <property type="match status" value="1"/>
</dbReference>
<dbReference type="SMART" id="SM00326">
    <property type="entry name" value="SH3"/>
    <property type="match status" value="6"/>
</dbReference>
<gene>
    <name evidence="5" type="primary">100641041</name>
</gene>
<dbReference type="Proteomes" id="UP000007879">
    <property type="component" value="Unassembled WGS sequence"/>
</dbReference>
<feature type="region of interest" description="Disordered" evidence="3">
    <location>
        <begin position="1"/>
        <end position="803"/>
    </location>
</feature>
<evidence type="ECO:0000256" key="2">
    <source>
        <dbReference type="PROSITE-ProRule" id="PRU00192"/>
    </source>
</evidence>
<name>A0A1X7V2I8_AMPQE</name>
<feature type="compositionally biased region" description="Pro residues" evidence="3">
    <location>
        <begin position="671"/>
        <end position="690"/>
    </location>
</feature>
<feature type="compositionally biased region" description="Basic and acidic residues" evidence="3">
    <location>
        <begin position="364"/>
        <end position="374"/>
    </location>
</feature>
<dbReference type="KEGG" id="aqu:100641041"/>
<feature type="compositionally biased region" description="Pro residues" evidence="3">
    <location>
        <begin position="488"/>
        <end position="497"/>
    </location>
</feature>
<dbReference type="eggNOG" id="KOG4225">
    <property type="taxonomic scope" value="Eukaryota"/>
</dbReference>
<feature type="compositionally biased region" description="Pro residues" evidence="3">
    <location>
        <begin position="193"/>
        <end position="209"/>
    </location>
</feature>
<dbReference type="AlphaFoldDB" id="A0A1X7V2I8"/>
<accession>A0A1X7V2I8</accession>
<reference evidence="6" key="1">
    <citation type="journal article" date="2010" name="Nature">
        <title>The Amphimedon queenslandica genome and the evolution of animal complexity.</title>
        <authorList>
            <person name="Srivastava M."/>
            <person name="Simakov O."/>
            <person name="Chapman J."/>
            <person name="Fahey B."/>
            <person name="Gauthier M.E."/>
            <person name="Mitros T."/>
            <person name="Richards G.S."/>
            <person name="Conaco C."/>
            <person name="Dacre M."/>
            <person name="Hellsten U."/>
            <person name="Larroux C."/>
            <person name="Putnam N.H."/>
            <person name="Stanke M."/>
            <person name="Adamska M."/>
            <person name="Darling A."/>
            <person name="Degnan S.M."/>
            <person name="Oakley T.H."/>
            <person name="Plachetzki D.C."/>
            <person name="Zhai Y."/>
            <person name="Adamski M."/>
            <person name="Calcino A."/>
            <person name="Cummins S.F."/>
            <person name="Goodstein D.M."/>
            <person name="Harris C."/>
            <person name="Jackson D.J."/>
            <person name="Leys S.P."/>
            <person name="Shu S."/>
            <person name="Woodcroft B.J."/>
            <person name="Vervoort M."/>
            <person name="Kosik K.S."/>
            <person name="Manning G."/>
            <person name="Degnan B.M."/>
            <person name="Rokhsar D.S."/>
        </authorList>
    </citation>
    <scope>NUCLEOTIDE SEQUENCE [LARGE SCALE GENOMIC DNA]</scope>
</reference>
<feature type="domain" description="SH3" evidence="4">
    <location>
        <begin position="1115"/>
        <end position="1174"/>
    </location>
</feature>
<protein>
    <recommendedName>
        <fullName evidence="4">SH3 domain-containing protein</fullName>
    </recommendedName>
</protein>
<evidence type="ECO:0000256" key="3">
    <source>
        <dbReference type="SAM" id="MobiDB-lite"/>
    </source>
</evidence>
<feature type="compositionally biased region" description="Basic and acidic residues" evidence="3">
    <location>
        <begin position="1096"/>
        <end position="1105"/>
    </location>
</feature>
<organism evidence="5">
    <name type="scientific">Amphimedon queenslandica</name>
    <name type="common">Sponge</name>
    <dbReference type="NCBI Taxonomy" id="400682"/>
    <lineage>
        <taxon>Eukaryota</taxon>
        <taxon>Metazoa</taxon>
        <taxon>Porifera</taxon>
        <taxon>Demospongiae</taxon>
        <taxon>Heteroscleromorpha</taxon>
        <taxon>Haplosclerida</taxon>
        <taxon>Niphatidae</taxon>
        <taxon>Amphimedon</taxon>
    </lineage>
</organism>
<dbReference type="CDD" id="cd00174">
    <property type="entry name" value="SH3"/>
    <property type="match status" value="2"/>
</dbReference>
<feature type="compositionally biased region" description="Basic and acidic residues" evidence="3">
    <location>
        <begin position="691"/>
        <end position="702"/>
    </location>
</feature>
<dbReference type="InterPro" id="IPR001452">
    <property type="entry name" value="SH3_domain"/>
</dbReference>
<feature type="compositionally biased region" description="Pro residues" evidence="3">
    <location>
        <begin position="240"/>
        <end position="261"/>
    </location>
</feature>
<feature type="compositionally biased region" description="Pro residues" evidence="3">
    <location>
        <begin position="424"/>
        <end position="446"/>
    </location>
</feature>
<feature type="compositionally biased region" description="Basic and acidic residues" evidence="3">
    <location>
        <begin position="183"/>
        <end position="192"/>
    </location>
</feature>
<feature type="compositionally biased region" description="Pro residues" evidence="3">
    <location>
        <begin position="635"/>
        <end position="644"/>
    </location>
</feature>
<feature type="compositionally biased region" description="Low complexity" evidence="3">
    <location>
        <begin position="340"/>
        <end position="349"/>
    </location>
</feature>
<dbReference type="InterPro" id="IPR036028">
    <property type="entry name" value="SH3-like_dom_sf"/>
</dbReference>
<dbReference type="EnsemblMetazoa" id="Aqu2.1.34470_001">
    <property type="protein sequence ID" value="Aqu2.1.34470_001"/>
    <property type="gene ID" value="Aqu2.1.34470"/>
</dbReference>
<feature type="domain" description="SH3" evidence="4">
    <location>
        <begin position="792"/>
        <end position="867"/>
    </location>
</feature>
<dbReference type="SUPFAM" id="SSF50044">
    <property type="entry name" value="SH3-domain"/>
    <property type="match status" value="6"/>
</dbReference>
<evidence type="ECO:0000259" key="4">
    <source>
        <dbReference type="PROSITE" id="PS50002"/>
    </source>
</evidence>
<dbReference type="OMA" id="VHKSCMK"/>
<dbReference type="InterPro" id="IPR050384">
    <property type="entry name" value="Endophilin_SH3RF"/>
</dbReference>
<dbReference type="InParanoid" id="A0A1X7V2I8"/>
<feature type="compositionally biased region" description="Low complexity" evidence="3">
    <location>
        <begin position="410"/>
        <end position="423"/>
    </location>
</feature>
<feature type="compositionally biased region" description="Pro residues" evidence="3">
    <location>
        <begin position="350"/>
        <end position="362"/>
    </location>
</feature>
<feature type="region of interest" description="Disordered" evidence="3">
    <location>
        <begin position="1178"/>
        <end position="1198"/>
    </location>
</feature>
<feature type="compositionally biased region" description="Pro residues" evidence="3">
    <location>
        <begin position="726"/>
        <end position="757"/>
    </location>
</feature>
<feature type="compositionally biased region" description="Pro residues" evidence="3">
    <location>
        <begin position="1"/>
        <end position="12"/>
    </location>
</feature>
<feature type="compositionally biased region" description="Pro residues" evidence="3">
    <location>
        <begin position="150"/>
        <end position="176"/>
    </location>
</feature>
<reference evidence="5" key="2">
    <citation type="submission" date="2017-05" db="UniProtKB">
        <authorList>
            <consortium name="EnsemblMetazoa"/>
        </authorList>
    </citation>
    <scope>IDENTIFICATION</scope>
</reference>
<feature type="domain" description="SH3" evidence="4">
    <location>
        <begin position="1032"/>
        <end position="1090"/>
    </location>
</feature>
<evidence type="ECO:0000256" key="1">
    <source>
        <dbReference type="ARBA" id="ARBA00022443"/>
    </source>
</evidence>
<feature type="compositionally biased region" description="Low complexity" evidence="3">
    <location>
        <begin position="594"/>
        <end position="618"/>
    </location>
</feature>
<feature type="compositionally biased region" description="Basic and acidic residues" evidence="3">
    <location>
        <begin position="545"/>
        <end position="557"/>
    </location>
</feature>
<feature type="compositionally biased region" description="Pro residues" evidence="3">
    <location>
        <begin position="512"/>
        <end position="523"/>
    </location>
</feature>
<feature type="domain" description="SH3" evidence="4">
    <location>
        <begin position="956"/>
        <end position="1015"/>
    </location>
</feature>
<dbReference type="PRINTS" id="PR01217">
    <property type="entry name" value="PRICHEXTENSN"/>
</dbReference>
<feature type="compositionally biased region" description="Basic and acidic residues" evidence="3">
    <location>
        <begin position="447"/>
        <end position="457"/>
    </location>
</feature>
<dbReference type="PANTHER" id="PTHR14167:SF48">
    <property type="entry name" value="SH3 DOMAIN-CONTAINING PROTEIN 19"/>
    <property type="match status" value="1"/>
</dbReference>
<dbReference type="PRINTS" id="PR00452">
    <property type="entry name" value="SH3DOMAIN"/>
</dbReference>
<proteinExistence type="predicted"/>
<dbReference type="OrthoDB" id="27823at2759"/>
<keyword evidence="1 2" id="KW-0728">SH3 domain</keyword>
<feature type="compositionally biased region" description="Low complexity" evidence="3">
    <location>
        <begin position="303"/>
        <end position="314"/>
    </location>
</feature>
<dbReference type="Gene3D" id="2.30.30.40">
    <property type="entry name" value="SH3 Domains"/>
    <property type="match status" value="6"/>
</dbReference>
<dbReference type="Pfam" id="PF00018">
    <property type="entry name" value="SH3_1"/>
    <property type="match status" value="4"/>
</dbReference>
<feature type="compositionally biased region" description="Pro residues" evidence="3">
    <location>
        <begin position="38"/>
        <end position="52"/>
    </location>
</feature>
<sequence>MAEPSRPPPPKAYVPSRKPGGPPSRPSTGPAGVQTELPIPPRPAPEDIPPVSPTELTKTKSGRGPPPPPAPYTKRPSATKLSDGAEDEADKGQALPKSRPPAPRPAKAPASRPSKPPASSSKKMDITVVSAQPMTSDVIPPPAKAATPTTDPPMPTEPPPEPPTEVKIPPPKPNRSPPVSKAILDKESEPLPKRGPAPPKPVRGSPPLPLRGGQDDQGSSSPKDITERRPSRGSPHVRKAPPPPAGRTRPPPPQSKAPPVPSTEAPSEYTALIPTPANSTTPEVEYMIPQAPTPASEYTEPVSSKTLSKSSADSIEPVSGAKSDKRLVPTHKAPPPPVSRPSALPTSRSRPPPTSRPLPPPTQGKEETREEVESPTHLYAEVSPSTSQTSLGEAMPSSKDTPPPVPSSPRPSAQPKLTDSKTSPSPPKKSPPTKPPSSRPRPPPPQVKKEEVTEDKAMPTAAPTARPRPPLPRTISKDEGVKATPTPRSKPLPPVATPPQETNETPSTSRSRPPPPKAAPPIPEKSKEENKTPPTSRPRPLPPKTKSDDDHDQDAEKTPPPSRPQPPKPVPRQDSGSEVKAQPPMKPKPRPKKIPSVSSVEETETTPTNVETATPTEPIQDEVKKEATPPVVATRPPPKKPPVVPKRSISKTDAGSEEPLPSDTPTVRETSPPPAKPRPPPQAKPRPPPPKSKDEDKTEEPPPPRSLSSATPSNAPPTRPTSGPTKAPPPSRPGQGPKPKPARPPGTAPPKPTPPVPSTRSKPPNKDGPPVPTARRGTASKEDSDAPPPLPPRPEPGHPLYRYVCSNPHGIAKTNKEAPEADELSYYEGDVIELIEKIDDHWYYACNADNDMQEGLILAKEMKIIKRLPGQDKVMEDGPCAVAMTAFEGRSSDELSFKEGTLIMLISRVGGDEWLRGRTLKGEEGIFPKSFVEVVEDLPPDAIEELQPASPEYDIPDGPYCIATETFVGESPDDLSFDVGDLIEITERIDDSWLRGMTNGRSGMFPQVFVDVKVDTPVGIVGGGGGGEEENKNENVVKALFDYDGEEGDLSFKEGDMITLLSKVSDEWIYGQLDGREGMFPSGFISHVPESLPMKTTKEEPKIDEATPTPEPPKTPTGECEALFDYVSDNLGDLSFKAGEKITLTEWINDEWCNGSVGDRTGMFPLSFVKITKDLPKDSGSVSKAAAPKSQKKVKSEELSDLMPKAKAIRNFEPASSLEMRVQTGDMIILLSHEAKNMYMGENVTTGEFGNFPANCVEVIVPLP</sequence>
<dbReference type="Pfam" id="PF07653">
    <property type="entry name" value="SH3_2"/>
    <property type="match status" value="2"/>
</dbReference>
<dbReference type="EnsemblMetazoa" id="XM_019995277.1">
    <property type="protein sequence ID" value="XP_019850836.1"/>
    <property type="gene ID" value="LOC100641041"/>
</dbReference>
<feature type="domain" description="SH3" evidence="4">
    <location>
        <begin position="1201"/>
        <end position="1262"/>
    </location>
</feature>
<evidence type="ECO:0000313" key="5">
    <source>
        <dbReference type="EnsemblMetazoa" id="Aqu2.1.34470_001"/>
    </source>
</evidence>
<keyword evidence="6" id="KW-1185">Reference proteome</keyword>
<feature type="compositionally biased region" description="Low complexity" evidence="3">
    <location>
        <begin position="107"/>
        <end position="121"/>
    </location>
</feature>
<dbReference type="STRING" id="400682.A0A1X7V2I8"/>